<reference evidence="1" key="1">
    <citation type="journal article" date="2023" name="Insect Mol. Biol.">
        <title>Genome sequencing provides insights into the evolution of gene families encoding plant cell wall-degrading enzymes in longhorned beetles.</title>
        <authorList>
            <person name="Shin N.R."/>
            <person name="Okamura Y."/>
            <person name="Kirsch R."/>
            <person name="Pauchet Y."/>
        </authorList>
    </citation>
    <scope>NUCLEOTIDE SEQUENCE</scope>
    <source>
        <tissue evidence="1">Midgut</tissue>
    </source>
</reference>
<accession>A0AAV8YS75</accession>
<sequence length="59" mass="6826">MNSQKVLDCTPQQKNYIKHRFMQAINFPGFIGVGDCTHVAILTPKQEKIQFRKQKGLSY</sequence>
<evidence type="ECO:0008006" key="3">
    <source>
        <dbReference type="Google" id="ProtNLM"/>
    </source>
</evidence>
<evidence type="ECO:0000313" key="1">
    <source>
        <dbReference type="EMBL" id="KAJ8954267.1"/>
    </source>
</evidence>
<gene>
    <name evidence="1" type="ORF">NQ314_007143</name>
</gene>
<dbReference type="EMBL" id="JANEYF010001932">
    <property type="protein sequence ID" value="KAJ8954267.1"/>
    <property type="molecule type" value="Genomic_DNA"/>
</dbReference>
<proteinExistence type="predicted"/>
<name>A0AAV8YS75_9CUCU</name>
<evidence type="ECO:0000313" key="2">
    <source>
        <dbReference type="Proteomes" id="UP001162156"/>
    </source>
</evidence>
<protein>
    <recommendedName>
        <fullName evidence="3">DDE Tnp4 domain-containing protein</fullName>
    </recommendedName>
</protein>
<dbReference type="AlphaFoldDB" id="A0AAV8YS75"/>
<dbReference type="Proteomes" id="UP001162156">
    <property type="component" value="Unassembled WGS sequence"/>
</dbReference>
<comment type="caution">
    <text evidence="1">The sequence shown here is derived from an EMBL/GenBank/DDBJ whole genome shotgun (WGS) entry which is preliminary data.</text>
</comment>
<keyword evidence="2" id="KW-1185">Reference proteome</keyword>
<organism evidence="1 2">
    <name type="scientific">Rhamnusium bicolor</name>
    <dbReference type="NCBI Taxonomy" id="1586634"/>
    <lineage>
        <taxon>Eukaryota</taxon>
        <taxon>Metazoa</taxon>
        <taxon>Ecdysozoa</taxon>
        <taxon>Arthropoda</taxon>
        <taxon>Hexapoda</taxon>
        <taxon>Insecta</taxon>
        <taxon>Pterygota</taxon>
        <taxon>Neoptera</taxon>
        <taxon>Endopterygota</taxon>
        <taxon>Coleoptera</taxon>
        <taxon>Polyphaga</taxon>
        <taxon>Cucujiformia</taxon>
        <taxon>Chrysomeloidea</taxon>
        <taxon>Cerambycidae</taxon>
        <taxon>Lepturinae</taxon>
        <taxon>Rhagiini</taxon>
        <taxon>Rhamnusium</taxon>
    </lineage>
</organism>